<gene>
    <name evidence="1" type="ORF">GR303_08365</name>
</gene>
<dbReference type="EMBL" id="JAAAXJ010000003">
    <property type="protein sequence ID" value="NBJ24369.1"/>
    <property type="molecule type" value="Genomic_DNA"/>
</dbReference>
<evidence type="ECO:0000313" key="2">
    <source>
        <dbReference type="Proteomes" id="UP000818323"/>
    </source>
</evidence>
<protein>
    <submittedName>
        <fullName evidence="1">DUF1403 family protein</fullName>
    </submittedName>
</protein>
<accession>A0ABW9YVD1</accession>
<dbReference type="Pfam" id="PF07183">
    <property type="entry name" value="DUF1403"/>
    <property type="match status" value="1"/>
</dbReference>
<name>A0ABW9YVD1_9HYPH</name>
<dbReference type="Proteomes" id="UP000818323">
    <property type="component" value="Unassembled WGS sequence"/>
</dbReference>
<evidence type="ECO:0000313" key="1">
    <source>
        <dbReference type="EMBL" id="NBJ24369.1"/>
    </source>
</evidence>
<keyword evidence="2" id="KW-1185">Reference proteome</keyword>
<reference evidence="1 2" key="1">
    <citation type="submission" date="2020-01" db="EMBL/GenBank/DDBJ databases">
        <title>Microvirga sp. nov., an arsenate reduction bacterium isolated from Tibet hotspring sediments.</title>
        <authorList>
            <person name="Yuan C.-G."/>
        </authorList>
    </citation>
    <scope>NUCLEOTIDE SEQUENCE [LARGE SCALE GENOMIC DNA]</scope>
    <source>
        <strain evidence="1 2">SYSU G3D203</strain>
    </source>
</reference>
<dbReference type="InterPro" id="IPR009843">
    <property type="entry name" value="DUF1403"/>
</dbReference>
<comment type="caution">
    <text evidence="1">The sequence shown here is derived from an EMBL/GenBank/DDBJ whole genome shotgun (WGS) entry which is preliminary data.</text>
</comment>
<proteinExistence type="predicted"/>
<sequence length="74" mass="8130">MLRRAAQLQQVITRVRSRGREDGAALLLADDAVAPVRLAGIGSDRAARRFLERLTALGAVRELTGRPTFRLYGL</sequence>
<organism evidence="1 2">
    <name type="scientific">Microvirga arsenatis</name>
    <dbReference type="NCBI Taxonomy" id="2692265"/>
    <lineage>
        <taxon>Bacteria</taxon>
        <taxon>Pseudomonadati</taxon>
        <taxon>Pseudomonadota</taxon>
        <taxon>Alphaproteobacteria</taxon>
        <taxon>Hyphomicrobiales</taxon>
        <taxon>Methylobacteriaceae</taxon>
        <taxon>Microvirga</taxon>
    </lineage>
</organism>